<evidence type="ECO:0000313" key="1">
    <source>
        <dbReference type="EMBL" id="RJX44097.1"/>
    </source>
</evidence>
<keyword evidence="2" id="KW-1185">Reference proteome</keyword>
<dbReference type="AlphaFoldDB" id="A0A3A6Q482"/>
<accession>A0A3A6Q482</accession>
<protein>
    <recommendedName>
        <fullName evidence="3">Transport and Golgi organisation 2</fullName>
    </recommendedName>
</protein>
<evidence type="ECO:0000313" key="2">
    <source>
        <dbReference type="Proteomes" id="UP000276588"/>
    </source>
</evidence>
<dbReference type="PANTHER" id="PTHR17985">
    <property type="entry name" value="SER/THR-RICH PROTEIN T10 IN DGCR REGION"/>
    <property type="match status" value="1"/>
</dbReference>
<dbReference type="PANTHER" id="PTHR17985:SF8">
    <property type="entry name" value="TRANSPORT AND GOLGI ORGANIZATION PROTEIN 2 HOMOLOG"/>
    <property type="match status" value="1"/>
</dbReference>
<dbReference type="Pfam" id="PF05742">
    <property type="entry name" value="TANGO2"/>
    <property type="match status" value="1"/>
</dbReference>
<dbReference type="EMBL" id="QKNY01000005">
    <property type="protein sequence ID" value="RJX44097.1"/>
    <property type="molecule type" value="Genomic_DNA"/>
</dbReference>
<organism evidence="1 2">
    <name type="scientific">Halonotius aquaticus</name>
    <dbReference type="NCBI Taxonomy" id="2216978"/>
    <lineage>
        <taxon>Archaea</taxon>
        <taxon>Methanobacteriati</taxon>
        <taxon>Methanobacteriota</taxon>
        <taxon>Stenosarchaea group</taxon>
        <taxon>Halobacteria</taxon>
        <taxon>Halobacteriales</taxon>
        <taxon>Haloferacaceae</taxon>
        <taxon>Halonotius</taxon>
    </lineage>
</organism>
<dbReference type="OrthoDB" id="312503at2157"/>
<comment type="caution">
    <text evidence="1">The sequence shown here is derived from an EMBL/GenBank/DDBJ whole genome shotgun (WGS) entry which is preliminary data.</text>
</comment>
<dbReference type="InterPro" id="IPR008551">
    <property type="entry name" value="TANGO2"/>
</dbReference>
<name>A0A3A6Q482_9EURY</name>
<gene>
    <name evidence="1" type="ORF">DM826_03200</name>
</gene>
<dbReference type="RefSeq" id="WP_120101411.1">
    <property type="nucleotide sequence ID" value="NZ_QKNY01000005.1"/>
</dbReference>
<sequence>MCTLVLAWQAVADAPVVVAANRDEATDRPSEPPGVYRSEPQAIAPRDARAGGTWIGYNEAGLFVGITNRWVDRAGERSRGQLVADCLSCESADAAVDTVERAVAADSYAGFNLVVADADRATLLEWDGELGVTDFEPGVHVVVNVGADGASFEPPGRPEMGHQQAANATAVRSALSVEAGPPPTAAAWRERAAAVLGDHEYGVCVHGDGFGTRSASIIELGGEATAGVGGYWFADGPPCRTGFERVESSL</sequence>
<proteinExistence type="predicted"/>
<evidence type="ECO:0008006" key="3">
    <source>
        <dbReference type="Google" id="ProtNLM"/>
    </source>
</evidence>
<reference evidence="1 2" key="1">
    <citation type="submission" date="2018-06" db="EMBL/GenBank/DDBJ databases">
        <title>Halonotius sp. F13-13 a new haloarchaeeon isolated from a solar saltern from Isla Cristina, Huelva, Spain.</title>
        <authorList>
            <person name="Duran-Viseras A."/>
            <person name="Sanchez-Porro C."/>
            <person name="Ventosa A."/>
        </authorList>
    </citation>
    <scope>NUCLEOTIDE SEQUENCE [LARGE SCALE GENOMIC DNA]</scope>
    <source>
        <strain evidence="1 2">F13-13</strain>
    </source>
</reference>
<dbReference type="Gene3D" id="3.60.60.10">
    <property type="entry name" value="Penicillin V Acylase, Chain A"/>
    <property type="match status" value="1"/>
</dbReference>
<dbReference type="Proteomes" id="UP000276588">
    <property type="component" value="Unassembled WGS sequence"/>
</dbReference>